<comment type="caution">
    <text evidence="1">The sequence shown here is derived from an EMBL/GenBank/DDBJ whole genome shotgun (WGS) entry which is preliminary data.</text>
</comment>
<reference evidence="1" key="1">
    <citation type="submission" date="2021-06" db="EMBL/GenBank/DDBJ databases">
        <authorList>
            <person name="Kallberg Y."/>
            <person name="Tangrot J."/>
            <person name="Rosling A."/>
        </authorList>
    </citation>
    <scope>NUCLEOTIDE SEQUENCE</scope>
    <source>
        <strain evidence="1">IL203A</strain>
    </source>
</reference>
<proteinExistence type="predicted"/>
<keyword evidence="2" id="KW-1185">Reference proteome</keyword>
<name>A0ACA9NIK1_9GLOM</name>
<sequence length="102" mass="12434">IKKKEIQTYIQRRAEQIVKDQKKMLTSLLEWLFHKVVLDRVLLQNQDQETLLNNLVEVLKEVQAHFQEQFISKKNSHIETKKLWSDEYQPKERIQDSWFDPI</sequence>
<protein>
    <submittedName>
        <fullName evidence="1">17289_t:CDS:1</fullName>
    </submittedName>
</protein>
<accession>A0ACA9NIK1</accession>
<evidence type="ECO:0000313" key="2">
    <source>
        <dbReference type="Proteomes" id="UP000789702"/>
    </source>
</evidence>
<evidence type="ECO:0000313" key="1">
    <source>
        <dbReference type="EMBL" id="CAG8659788.1"/>
    </source>
</evidence>
<feature type="non-terminal residue" evidence="1">
    <location>
        <position position="1"/>
    </location>
</feature>
<organism evidence="1 2">
    <name type="scientific">Dentiscutata heterogama</name>
    <dbReference type="NCBI Taxonomy" id="1316150"/>
    <lineage>
        <taxon>Eukaryota</taxon>
        <taxon>Fungi</taxon>
        <taxon>Fungi incertae sedis</taxon>
        <taxon>Mucoromycota</taxon>
        <taxon>Glomeromycotina</taxon>
        <taxon>Glomeromycetes</taxon>
        <taxon>Diversisporales</taxon>
        <taxon>Gigasporaceae</taxon>
        <taxon>Dentiscutata</taxon>
    </lineage>
</organism>
<dbReference type="Proteomes" id="UP000789702">
    <property type="component" value="Unassembled WGS sequence"/>
</dbReference>
<feature type="non-terminal residue" evidence="1">
    <location>
        <position position="102"/>
    </location>
</feature>
<gene>
    <name evidence="1" type="ORF">DHETER_LOCUS9697</name>
</gene>
<dbReference type="EMBL" id="CAJVPU010017488">
    <property type="protein sequence ID" value="CAG8659788.1"/>
    <property type="molecule type" value="Genomic_DNA"/>
</dbReference>